<accession>A0ABD0KUU5</accession>
<proteinExistence type="predicted"/>
<gene>
    <name evidence="1" type="ORF">BaRGS_00017796</name>
</gene>
<protein>
    <submittedName>
        <fullName evidence="1">Uncharacterized protein</fullName>
    </submittedName>
</protein>
<sequence length="152" mass="17569">MMDERTRWLDESTLYRPCWGIWEGRFAKPISVYFCVRASQRETGSDRDRQTINSDRTGNCKVFNRAGSPRVTVEHRHRQTLTGFGTLSEAWTSFRNTAGLWERQIPQFPHFRSLGACPGVSLTVTLEDVTNRSTFVKQVPSLQITFRIPRVD</sequence>
<evidence type="ECO:0000313" key="2">
    <source>
        <dbReference type="Proteomes" id="UP001519460"/>
    </source>
</evidence>
<evidence type="ECO:0000313" key="1">
    <source>
        <dbReference type="EMBL" id="KAK7490924.1"/>
    </source>
</evidence>
<organism evidence="1 2">
    <name type="scientific">Batillaria attramentaria</name>
    <dbReference type="NCBI Taxonomy" id="370345"/>
    <lineage>
        <taxon>Eukaryota</taxon>
        <taxon>Metazoa</taxon>
        <taxon>Spiralia</taxon>
        <taxon>Lophotrochozoa</taxon>
        <taxon>Mollusca</taxon>
        <taxon>Gastropoda</taxon>
        <taxon>Caenogastropoda</taxon>
        <taxon>Sorbeoconcha</taxon>
        <taxon>Cerithioidea</taxon>
        <taxon>Batillariidae</taxon>
        <taxon>Batillaria</taxon>
    </lineage>
</organism>
<reference evidence="1 2" key="1">
    <citation type="journal article" date="2023" name="Sci. Data">
        <title>Genome assembly of the Korean intertidal mud-creeper Batillaria attramentaria.</title>
        <authorList>
            <person name="Patra A.K."/>
            <person name="Ho P.T."/>
            <person name="Jun S."/>
            <person name="Lee S.J."/>
            <person name="Kim Y."/>
            <person name="Won Y.J."/>
        </authorList>
    </citation>
    <scope>NUCLEOTIDE SEQUENCE [LARGE SCALE GENOMIC DNA]</scope>
    <source>
        <strain evidence="1">Wonlab-2016</strain>
    </source>
</reference>
<dbReference type="AlphaFoldDB" id="A0ABD0KUU5"/>
<comment type="caution">
    <text evidence="1">The sequence shown here is derived from an EMBL/GenBank/DDBJ whole genome shotgun (WGS) entry which is preliminary data.</text>
</comment>
<name>A0ABD0KUU5_9CAEN</name>
<dbReference type="EMBL" id="JACVVK020000121">
    <property type="protein sequence ID" value="KAK7490924.1"/>
    <property type="molecule type" value="Genomic_DNA"/>
</dbReference>
<dbReference type="Proteomes" id="UP001519460">
    <property type="component" value="Unassembled WGS sequence"/>
</dbReference>
<keyword evidence="2" id="KW-1185">Reference proteome</keyword>